<reference evidence="2" key="1">
    <citation type="submission" date="2021-04" db="EMBL/GenBank/DDBJ databases">
        <title>Phylogenetic analysis of Acidobacteriaceae.</title>
        <authorList>
            <person name="Qiu L."/>
            <person name="Zhang Q."/>
        </authorList>
    </citation>
    <scope>NUCLEOTIDE SEQUENCE</scope>
    <source>
        <strain evidence="2">DSM 25168</strain>
    </source>
</reference>
<dbReference type="AlphaFoldDB" id="A0A9J7BR94"/>
<proteinExistence type="predicted"/>
<keyword evidence="1" id="KW-0472">Membrane</keyword>
<evidence type="ECO:0008006" key="4">
    <source>
        <dbReference type="Google" id="ProtNLM"/>
    </source>
</evidence>
<keyword evidence="1" id="KW-0812">Transmembrane</keyword>
<dbReference type="KEGG" id="orp:MOP44_05515"/>
<evidence type="ECO:0000256" key="1">
    <source>
        <dbReference type="SAM" id="Phobius"/>
    </source>
</evidence>
<organism evidence="2 3">
    <name type="scientific">Occallatibacter riparius</name>
    <dbReference type="NCBI Taxonomy" id="1002689"/>
    <lineage>
        <taxon>Bacteria</taxon>
        <taxon>Pseudomonadati</taxon>
        <taxon>Acidobacteriota</taxon>
        <taxon>Terriglobia</taxon>
        <taxon>Terriglobales</taxon>
        <taxon>Acidobacteriaceae</taxon>
        <taxon>Occallatibacter</taxon>
    </lineage>
</organism>
<accession>A0A9J7BR94</accession>
<protein>
    <recommendedName>
        <fullName evidence="4">Adenylate cyclase</fullName>
    </recommendedName>
</protein>
<evidence type="ECO:0000313" key="3">
    <source>
        <dbReference type="Proteomes" id="UP001059380"/>
    </source>
</evidence>
<dbReference type="Proteomes" id="UP001059380">
    <property type="component" value="Chromosome"/>
</dbReference>
<name>A0A9J7BR94_9BACT</name>
<dbReference type="EMBL" id="CP093313">
    <property type="protein sequence ID" value="UWZ85396.1"/>
    <property type="molecule type" value="Genomic_DNA"/>
</dbReference>
<gene>
    <name evidence="2" type="ORF">MOP44_05515</name>
</gene>
<sequence>MKNLMAEVVTPLPPLPGESEAVSASEVQTSLADILQSSPFRSSPQLQKLLKFLVGETLAGRGESLKERNIGVRLFDRCPDYDTNVDPIVRLRVAEVRKRLALFYQGVRDQTVLISIPSGSFRAVFEPGVLRALPAGVTPMLTPEPIPVPPQKGTAADVKARRFRFRRWWIAVLASLLLMAAALVRYLPSSDERLLNRFWSPVLENPNSVLIGIGNNPIYELSNAGEDEYYKDHPKGQFEEMGLHPYIPLAPESSIDSRYLRSAVNTYLTTGDAAALSDVEYILAQRRIKLDMRFVNDVTYGDLRQNPTILIGAHNNIWTLTMTENLRFGFQGHSTIVDRFDRQKQWTANADRSETYAIAARLLNAWNGKVMIVIGGVGSSATRAAGDFITNPHSIAKMAMSLPKGWEKKNIEVVLHTTVKNQIPSTSDIVAIYSW</sequence>
<keyword evidence="1" id="KW-1133">Transmembrane helix</keyword>
<keyword evidence="3" id="KW-1185">Reference proteome</keyword>
<evidence type="ECO:0000313" key="2">
    <source>
        <dbReference type="EMBL" id="UWZ85396.1"/>
    </source>
</evidence>
<feature type="transmembrane region" description="Helical" evidence="1">
    <location>
        <begin position="168"/>
        <end position="187"/>
    </location>
</feature>
<dbReference type="RefSeq" id="WP_260794914.1">
    <property type="nucleotide sequence ID" value="NZ_CP093313.1"/>
</dbReference>